<dbReference type="GO" id="GO:0016020">
    <property type="term" value="C:membrane"/>
    <property type="evidence" value="ECO:0007669"/>
    <property type="project" value="InterPro"/>
</dbReference>
<sequence length="199" mass="19076">GAVGGTVALDDGEITFTPDADFNGDASFSYTVSDGKGGTDTATVAVSVTPVNDAPVAAGDTASTAEDTPLVIAVADLLANDADVDGETLTVSGVGGAVGGTVALDAGEITFTPDADFNGDASFTYTVSDGKGGTDTATVNVTVTPVNDAPIATADTATTAEDTPLVIAAADLLANDADIDGDTLSVTGVGGAVGGTVAL</sequence>
<protein>
    <submittedName>
        <fullName evidence="2">Tandem-95 repeat protein</fullName>
    </submittedName>
</protein>
<evidence type="ECO:0000313" key="2">
    <source>
        <dbReference type="EMBL" id="RLP69355.1"/>
    </source>
</evidence>
<evidence type="ECO:0000313" key="3">
    <source>
        <dbReference type="Proteomes" id="UP000269692"/>
    </source>
</evidence>
<dbReference type="InterPro" id="IPR041690">
    <property type="entry name" value="Cadherin_5"/>
</dbReference>
<organism evidence="2 3">
    <name type="scientific">Xanthobacter tagetidis</name>
    <dbReference type="NCBI Taxonomy" id="60216"/>
    <lineage>
        <taxon>Bacteria</taxon>
        <taxon>Pseudomonadati</taxon>
        <taxon>Pseudomonadota</taxon>
        <taxon>Alphaproteobacteria</taxon>
        <taxon>Hyphomicrobiales</taxon>
        <taxon>Xanthobacteraceae</taxon>
        <taxon>Xanthobacter</taxon>
    </lineage>
</organism>
<dbReference type="Proteomes" id="UP000269692">
    <property type="component" value="Unassembled WGS sequence"/>
</dbReference>
<feature type="domain" description="Cadherin-like" evidence="1">
    <location>
        <begin position="51"/>
        <end position="144"/>
    </location>
</feature>
<feature type="non-terminal residue" evidence="2">
    <location>
        <position position="199"/>
    </location>
</feature>
<dbReference type="InterPro" id="IPR015919">
    <property type="entry name" value="Cadherin-like_sf"/>
</dbReference>
<feature type="domain" description="Cadherin-like" evidence="1">
    <location>
        <begin position="146"/>
        <end position="197"/>
    </location>
</feature>
<dbReference type="SUPFAM" id="SSF49313">
    <property type="entry name" value="Cadherin-like"/>
    <property type="match status" value="1"/>
</dbReference>
<name>A0A3L6ZNW2_9HYPH</name>
<dbReference type="GO" id="GO:0005509">
    <property type="term" value="F:calcium ion binding"/>
    <property type="evidence" value="ECO:0007669"/>
    <property type="project" value="InterPro"/>
</dbReference>
<gene>
    <name evidence="2" type="ORF">D9R14_22730</name>
</gene>
<dbReference type="OrthoDB" id="505641at2"/>
<proteinExistence type="predicted"/>
<dbReference type="NCBIfam" id="NF012211">
    <property type="entry name" value="tand_rpt_95"/>
    <property type="match status" value="2"/>
</dbReference>
<feature type="domain" description="Cadherin-like" evidence="1">
    <location>
        <begin position="4"/>
        <end position="49"/>
    </location>
</feature>
<dbReference type="RefSeq" id="WP_121625950.1">
    <property type="nucleotide sequence ID" value="NZ_RCTF01000064.1"/>
</dbReference>
<dbReference type="Pfam" id="PF17892">
    <property type="entry name" value="Cadherin_5"/>
    <property type="match status" value="3"/>
</dbReference>
<feature type="non-terminal residue" evidence="2">
    <location>
        <position position="1"/>
    </location>
</feature>
<accession>A0A3L6ZNW2</accession>
<evidence type="ECO:0000259" key="1">
    <source>
        <dbReference type="Pfam" id="PF17892"/>
    </source>
</evidence>
<dbReference type="EMBL" id="RCTF01000064">
    <property type="protein sequence ID" value="RLP69355.1"/>
    <property type="molecule type" value="Genomic_DNA"/>
</dbReference>
<reference evidence="2 3" key="1">
    <citation type="submission" date="2018-10" db="EMBL/GenBank/DDBJ databases">
        <title>Xanthobacter tagetidis genome sequencing and assembly.</title>
        <authorList>
            <person name="Maclea K.S."/>
            <person name="Goen A.E."/>
            <person name="Fatima S.A."/>
        </authorList>
    </citation>
    <scope>NUCLEOTIDE SEQUENCE [LARGE SCALE GENOMIC DNA]</scope>
    <source>
        <strain evidence="2 3">ATCC 700314</strain>
    </source>
</reference>
<keyword evidence="3" id="KW-1185">Reference proteome</keyword>
<dbReference type="Gene3D" id="2.60.40.3440">
    <property type="match status" value="2"/>
</dbReference>
<comment type="caution">
    <text evidence="2">The sequence shown here is derived from an EMBL/GenBank/DDBJ whole genome shotgun (WGS) entry which is preliminary data.</text>
</comment>
<dbReference type="AlphaFoldDB" id="A0A3L6ZNW2"/>